<protein>
    <submittedName>
        <fullName evidence="8">Putative membrane protein YeaQ/YmgE (Transglycosylase-associated protein family)</fullName>
    </submittedName>
</protein>
<evidence type="ECO:0000256" key="5">
    <source>
        <dbReference type="ARBA" id="ARBA00022989"/>
    </source>
</evidence>
<evidence type="ECO:0000256" key="6">
    <source>
        <dbReference type="ARBA" id="ARBA00023136"/>
    </source>
</evidence>
<evidence type="ECO:0000256" key="3">
    <source>
        <dbReference type="ARBA" id="ARBA00022475"/>
    </source>
</evidence>
<evidence type="ECO:0000256" key="1">
    <source>
        <dbReference type="ARBA" id="ARBA00004651"/>
    </source>
</evidence>
<keyword evidence="4 7" id="KW-0812">Transmembrane</keyword>
<evidence type="ECO:0000313" key="9">
    <source>
        <dbReference type="Proteomes" id="UP000241118"/>
    </source>
</evidence>
<dbReference type="Proteomes" id="UP000241118">
    <property type="component" value="Unassembled WGS sequence"/>
</dbReference>
<evidence type="ECO:0000313" key="8">
    <source>
        <dbReference type="EMBL" id="PSL52328.1"/>
    </source>
</evidence>
<dbReference type="Pfam" id="PF04226">
    <property type="entry name" value="Transgly_assoc"/>
    <property type="match status" value="1"/>
</dbReference>
<keyword evidence="5 7" id="KW-1133">Transmembrane helix</keyword>
<comment type="caution">
    <text evidence="8">The sequence shown here is derived from an EMBL/GenBank/DDBJ whole genome shotgun (WGS) entry which is preliminary data.</text>
</comment>
<proteinExistence type="inferred from homology"/>
<feature type="transmembrane region" description="Helical" evidence="7">
    <location>
        <begin position="29"/>
        <end position="51"/>
    </location>
</feature>
<accession>A0A2P8I1J2</accession>
<dbReference type="GO" id="GO:0005886">
    <property type="term" value="C:plasma membrane"/>
    <property type="evidence" value="ECO:0007669"/>
    <property type="project" value="UniProtKB-SubCell"/>
</dbReference>
<comment type="subcellular location">
    <subcellularLocation>
        <location evidence="1">Cell membrane</location>
        <topology evidence="1">Multi-pass membrane protein</topology>
    </subcellularLocation>
</comment>
<feature type="transmembrane region" description="Helical" evidence="7">
    <location>
        <begin position="63"/>
        <end position="81"/>
    </location>
</feature>
<dbReference type="PANTHER" id="PTHR33884">
    <property type="entry name" value="UPF0410 PROTEIN YMGE"/>
    <property type="match status" value="1"/>
</dbReference>
<evidence type="ECO:0000256" key="4">
    <source>
        <dbReference type="ARBA" id="ARBA00022692"/>
    </source>
</evidence>
<dbReference type="InterPro" id="IPR007341">
    <property type="entry name" value="Transgly_assoc"/>
</dbReference>
<gene>
    <name evidence="8" type="ORF">B0I31_114155</name>
</gene>
<keyword evidence="6 7" id="KW-0472">Membrane</keyword>
<dbReference type="AlphaFoldDB" id="A0A2P8I1J2"/>
<dbReference type="OrthoDB" id="9811343at2"/>
<comment type="similarity">
    <text evidence="2">Belongs to the UPF0410 family.</text>
</comment>
<dbReference type="EMBL" id="PYAX01000014">
    <property type="protein sequence ID" value="PSL52328.1"/>
    <property type="molecule type" value="Genomic_DNA"/>
</dbReference>
<dbReference type="RefSeq" id="WP_106619213.1">
    <property type="nucleotide sequence ID" value="NZ_PYAX01000014.1"/>
</dbReference>
<evidence type="ECO:0000256" key="2">
    <source>
        <dbReference type="ARBA" id="ARBA00011006"/>
    </source>
</evidence>
<name>A0A2P8I1J2_SACCR</name>
<keyword evidence="9" id="KW-1185">Reference proteome</keyword>
<evidence type="ECO:0000256" key="7">
    <source>
        <dbReference type="SAM" id="Phobius"/>
    </source>
</evidence>
<keyword evidence="3" id="KW-1003">Cell membrane</keyword>
<organism evidence="8 9">
    <name type="scientific">Saccharothrix carnea</name>
    <dbReference type="NCBI Taxonomy" id="1280637"/>
    <lineage>
        <taxon>Bacteria</taxon>
        <taxon>Bacillati</taxon>
        <taxon>Actinomycetota</taxon>
        <taxon>Actinomycetes</taxon>
        <taxon>Pseudonocardiales</taxon>
        <taxon>Pseudonocardiaceae</taxon>
        <taxon>Saccharothrix</taxon>
    </lineage>
</organism>
<sequence>MGILGWIVLGLIAGAIAKAVMPGKDPGGIIVTMLLGIVGAIIGGFIGRAIFGSDIGSFFDLSTWLLAILGSVVVLAVYHFATSRGHRAHG</sequence>
<dbReference type="PANTHER" id="PTHR33884:SF3">
    <property type="entry name" value="UPF0410 PROTEIN YMGE"/>
    <property type="match status" value="1"/>
</dbReference>
<reference evidence="8 9" key="1">
    <citation type="submission" date="2018-03" db="EMBL/GenBank/DDBJ databases">
        <title>Genomic Encyclopedia of Type Strains, Phase III (KMG-III): the genomes of soil and plant-associated and newly described type strains.</title>
        <authorList>
            <person name="Whitman W."/>
        </authorList>
    </citation>
    <scope>NUCLEOTIDE SEQUENCE [LARGE SCALE GENOMIC DNA]</scope>
    <source>
        <strain evidence="8 9">CGMCC 4.7097</strain>
    </source>
</reference>